<evidence type="ECO:0000256" key="7">
    <source>
        <dbReference type="ARBA" id="ARBA00022692"/>
    </source>
</evidence>
<evidence type="ECO:0000313" key="15">
    <source>
        <dbReference type="Proteomes" id="UP000078541"/>
    </source>
</evidence>
<feature type="transmembrane region" description="Helical" evidence="12">
    <location>
        <begin position="34"/>
        <end position="52"/>
    </location>
</feature>
<evidence type="ECO:0000256" key="2">
    <source>
        <dbReference type="ARBA" id="ARBA00004687"/>
    </source>
</evidence>
<keyword evidence="8 12" id="KW-0256">Endoplasmic reticulum</keyword>
<dbReference type="AlphaFoldDB" id="A0A151JVF5"/>
<dbReference type="GO" id="GO:0051377">
    <property type="term" value="F:mannose-ethanolamine phosphotransferase activity"/>
    <property type="evidence" value="ECO:0007669"/>
    <property type="project" value="UniProtKB-UniRule"/>
</dbReference>
<evidence type="ECO:0000256" key="5">
    <source>
        <dbReference type="ARBA" id="ARBA00022502"/>
    </source>
</evidence>
<comment type="similarity">
    <text evidence="3 12">Belongs to the PIGG/PIGN/PIGO family. PIGN subfamily.</text>
</comment>
<keyword evidence="10 12" id="KW-0472">Membrane</keyword>
<feature type="transmembrane region" description="Helical" evidence="12">
    <location>
        <begin position="501"/>
        <end position="522"/>
    </location>
</feature>
<evidence type="ECO:0000256" key="3">
    <source>
        <dbReference type="ARBA" id="ARBA00008400"/>
    </source>
</evidence>
<evidence type="ECO:0000256" key="6">
    <source>
        <dbReference type="ARBA" id="ARBA00022679"/>
    </source>
</evidence>
<comment type="pathway">
    <text evidence="2 12">Glycolipid biosynthesis; glycosylphosphatidylinositol-anchor biosynthesis.</text>
</comment>
<dbReference type="InterPro" id="IPR007070">
    <property type="entry name" value="GPI_EtnP_transferase_1"/>
</dbReference>
<evidence type="ECO:0000259" key="13">
    <source>
        <dbReference type="Pfam" id="PF04987"/>
    </source>
</evidence>
<evidence type="ECO:0000313" key="14">
    <source>
        <dbReference type="EMBL" id="KYN37456.1"/>
    </source>
</evidence>
<feature type="transmembrane region" description="Helical" evidence="12">
    <location>
        <begin position="831"/>
        <end position="851"/>
    </location>
</feature>
<dbReference type="PANTHER" id="PTHR12250:SF0">
    <property type="entry name" value="GPI ETHANOLAMINE PHOSPHATE TRANSFERASE 1"/>
    <property type="match status" value="1"/>
</dbReference>
<dbReference type="GO" id="GO:0006506">
    <property type="term" value="P:GPI anchor biosynthetic process"/>
    <property type="evidence" value="ECO:0007669"/>
    <property type="project" value="UniProtKB-UniPathway"/>
</dbReference>
<feature type="transmembrane region" description="Helical" evidence="12">
    <location>
        <begin position="805"/>
        <end position="825"/>
    </location>
</feature>
<dbReference type="Pfam" id="PF01663">
    <property type="entry name" value="Phosphodiest"/>
    <property type="match status" value="1"/>
</dbReference>
<feature type="transmembrane region" description="Helical" evidence="12">
    <location>
        <begin position="602"/>
        <end position="619"/>
    </location>
</feature>
<dbReference type="STRING" id="34720.A0A151JVF5"/>
<dbReference type="EMBL" id="KQ981702">
    <property type="protein sequence ID" value="KYN37456.1"/>
    <property type="molecule type" value="Genomic_DNA"/>
</dbReference>
<evidence type="ECO:0000256" key="4">
    <source>
        <dbReference type="ARBA" id="ARBA00020831"/>
    </source>
</evidence>
<dbReference type="PANTHER" id="PTHR12250">
    <property type="entry name" value="PHOSPHATIDYLINOSITOL GLYCAN, CLASS N"/>
    <property type="match status" value="1"/>
</dbReference>
<dbReference type="CDD" id="cd16020">
    <property type="entry name" value="GPI_EPT_1"/>
    <property type="match status" value="1"/>
</dbReference>
<accession>A0A151JVF5</accession>
<dbReference type="Gene3D" id="3.40.720.10">
    <property type="entry name" value="Alkaline Phosphatase, subunit A"/>
    <property type="match status" value="1"/>
</dbReference>
<evidence type="ECO:0000256" key="9">
    <source>
        <dbReference type="ARBA" id="ARBA00022989"/>
    </source>
</evidence>
<dbReference type="InterPro" id="IPR017852">
    <property type="entry name" value="GPI_EtnP_transferase_1_C"/>
</dbReference>
<feature type="domain" description="GPI ethanolamine phosphate transferase 1 C-terminal" evidence="13">
    <location>
        <begin position="428"/>
        <end position="827"/>
    </location>
</feature>
<dbReference type="Pfam" id="PF04987">
    <property type="entry name" value="PigN"/>
    <property type="match status" value="1"/>
</dbReference>
<evidence type="ECO:0000256" key="8">
    <source>
        <dbReference type="ARBA" id="ARBA00022824"/>
    </source>
</evidence>
<evidence type="ECO:0000256" key="12">
    <source>
        <dbReference type="RuleBase" id="RU367138"/>
    </source>
</evidence>
<feature type="transmembrane region" description="Helical" evidence="12">
    <location>
        <begin position="580"/>
        <end position="596"/>
    </location>
</feature>
<comment type="function">
    <text evidence="12">Ethanolamine phosphate transferase involved in glycosylphosphatidylinositol-anchor biosynthesis. Transfers ethanolamine phosphate to the first alpha-1,4-linked mannose of the glycosylphosphatidylinositol precursor of GPI-anchor.</text>
</comment>
<feature type="transmembrane region" description="Helical" evidence="12">
    <location>
        <begin position="763"/>
        <end position="793"/>
    </location>
</feature>
<dbReference type="InterPro" id="IPR002591">
    <property type="entry name" value="Phosphodiest/P_Trfase"/>
</dbReference>
<feature type="transmembrane region" description="Helical" evidence="12">
    <location>
        <begin position="441"/>
        <end position="461"/>
    </location>
</feature>
<dbReference type="EC" id="2.-.-.-" evidence="12"/>
<feature type="transmembrane region" description="Helical" evidence="12">
    <location>
        <begin position="467"/>
        <end position="489"/>
    </location>
</feature>
<reference evidence="14 15" key="1">
    <citation type="submission" date="2016-03" db="EMBL/GenBank/DDBJ databases">
        <title>Trachymyrmex septentrionalis WGS genome.</title>
        <authorList>
            <person name="Nygaard S."/>
            <person name="Hu H."/>
            <person name="Boomsma J."/>
            <person name="Zhang G."/>
        </authorList>
    </citation>
    <scope>NUCLEOTIDE SEQUENCE [LARGE SCALE GENOMIC DNA]</scope>
    <source>
        <strain evidence="14">Tsep2-gDNA-1</strain>
        <tissue evidence="14">Whole body</tissue>
    </source>
</reference>
<comment type="subcellular location">
    <subcellularLocation>
        <location evidence="1 12">Endoplasmic reticulum membrane</location>
        <topology evidence="1 12">Multi-pass membrane protein</topology>
    </subcellularLocation>
</comment>
<keyword evidence="11" id="KW-0325">Glycoprotein</keyword>
<keyword evidence="6 12" id="KW-0808">Transferase</keyword>
<dbReference type="Proteomes" id="UP000078541">
    <property type="component" value="Unassembled WGS sequence"/>
</dbReference>
<dbReference type="SUPFAM" id="SSF53649">
    <property type="entry name" value="Alkaline phosphatase-like"/>
    <property type="match status" value="1"/>
</dbReference>
<proteinExistence type="inferred from homology"/>
<dbReference type="GO" id="GO:0005789">
    <property type="term" value="C:endoplasmic reticulum membrane"/>
    <property type="evidence" value="ECO:0007669"/>
    <property type="project" value="UniProtKB-SubCell"/>
</dbReference>
<sequence length="878" mass="99950">MFIKRKKLDIAESELSERTGKFHKKQWLDMGNNYLFALWGLTMHLILLWGVLDVNFHSPIIRGMPIVPAPNGAPAKRLLLFVADGLRFQTFIEKPPPYLRDAMKNRGVWGISHTRVPTESRPGHVAIAAGLYEDPSAIFKGWQENPVDFDSVFNQSHATWAWGSPDIVSLFTKGSKHNVYGQSYPSAWQDFDTKLSNQTRRLDSWVFDAYLKWLQSSVAETVINQNGIILFFHLLGCDTLGHAKKPNSREYVDNMNYVDKRIEEAVNATEDFFEKGTTAYIFTSDHGMTDWGSHGSGLPSETETPLITWGVGVKSSGFRQDVEQASITPLIASLIGIPIPINNEGALPWQYFNLDYREYVARSLISNVKQLMHQITENRVISCQDSDYTDWRETQINDKIRKAQQHISKRNIMAGIREGNDAISLSKEALLYFRQYQRIRFLIYLSIMWLSWIVILFFKIAGAKRQYSRIFLLRLVNVGFPCLLIIMLIVHITSNCNNWRLPCYASFAIISAWFAVTTYITSTPVFAETSTQTLVIDIGGTLLLLVIIFAGLTYRFAFSIGILLLLLIRAIKSEDVPTSMIWTSIALCVFPLLPVVEPYPRTYIVIIGICIAIAIVIINEMSQSRRIMEIVRLVVTSVVYMEFIDGRYWISWIILLTAPLSIWCHPIENKKRTLGVMLGFFCSLTLLSASYEPIFFMTLTLNLISWLEATSTTSKISGERNITEDLIKAAFFVSFYHLSEKFLNTIRNMASISSFDPSWTRHFITVFSPFIMTFLILLKLSIPLLLVGCVSYSLELEECKKPNSLAVLFLGDCLSLPLMYCVTPYGSWLDIGSAISKFIIAISLPCLFVLLQCLSRPLMKLDFERFWIGPLSQKKHIV</sequence>
<keyword evidence="15" id="KW-1185">Reference proteome</keyword>
<dbReference type="UniPathway" id="UPA00196"/>
<feature type="transmembrane region" description="Helical" evidence="12">
    <location>
        <begin position="542"/>
        <end position="568"/>
    </location>
</feature>
<feature type="transmembrane region" description="Helical" evidence="12">
    <location>
        <begin position="674"/>
        <end position="691"/>
    </location>
</feature>
<evidence type="ECO:0000256" key="10">
    <source>
        <dbReference type="ARBA" id="ARBA00023136"/>
    </source>
</evidence>
<dbReference type="InterPro" id="IPR017850">
    <property type="entry name" value="Alkaline_phosphatase_core_sf"/>
</dbReference>
<organism evidence="14 15">
    <name type="scientific">Trachymyrmex septentrionalis</name>
    <dbReference type="NCBI Taxonomy" id="34720"/>
    <lineage>
        <taxon>Eukaryota</taxon>
        <taxon>Metazoa</taxon>
        <taxon>Ecdysozoa</taxon>
        <taxon>Arthropoda</taxon>
        <taxon>Hexapoda</taxon>
        <taxon>Insecta</taxon>
        <taxon>Pterygota</taxon>
        <taxon>Neoptera</taxon>
        <taxon>Endopterygota</taxon>
        <taxon>Hymenoptera</taxon>
        <taxon>Apocrita</taxon>
        <taxon>Aculeata</taxon>
        <taxon>Formicoidea</taxon>
        <taxon>Formicidae</taxon>
        <taxon>Myrmicinae</taxon>
        <taxon>Trachymyrmex</taxon>
    </lineage>
</organism>
<evidence type="ECO:0000256" key="11">
    <source>
        <dbReference type="ARBA" id="ARBA00023180"/>
    </source>
</evidence>
<feature type="transmembrane region" description="Helical" evidence="12">
    <location>
        <begin position="649"/>
        <end position="667"/>
    </location>
</feature>
<dbReference type="InterPro" id="IPR037671">
    <property type="entry name" value="PIGN_N"/>
</dbReference>
<keyword evidence="5 12" id="KW-0337">GPI-anchor biosynthesis</keyword>
<keyword evidence="7 12" id="KW-0812">Transmembrane</keyword>
<gene>
    <name evidence="14" type="ORF">ALC56_08169</name>
</gene>
<evidence type="ECO:0000256" key="1">
    <source>
        <dbReference type="ARBA" id="ARBA00004477"/>
    </source>
</evidence>
<keyword evidence="9 12" id="KW-1133">Transmembrane helix</keyword>
<name>A0A151JVF5_9HYME</name>
<protein>
    <recommendedName>
        <fullName evidence="4 12">GPI ethanolamine phosphate transferase 1</fullName>
        <ecNumber evidence="12">2.-.-.-</ecNumber>
    </recommendedName>
</protein>